<evidence type="ECO:0000313" key="1">
    <source>
        <dbReference type="EMBL" id="GBG16151.1"/>
    </source>
</evidence>
<keyword evidence="2" id="KW-1185">Reference proteome</keyword>
<protein>
    <submittedName>
        <fullName evidence="1">Uncharacterized protein</fullName>
    </submittedName>
</protein>
<dbReference type="Proteomes" id="UP000241890">
    <property type="component" value="Unassembled WGS sequence"/>
</dbReference>
<evidence type="ECO:0000313" key="2">
    <source>
        <dbReference type="Proteomes" id="UP000241890"/>
    </source>
</evidence>
<sequence>EDGFCVTSEMDTGEATQANLTENFHSYCLAKFSQNLLVCRALSKECTRLSFMPTVTEFCTNVAESKLDMSVSKCERKIKTQIQREINSKSSDDVWVVLYCRAIADGSSAVEQECIDNVYNFGFLEVFDETSGVLYNPTASVSCDEDASFEVSTDSCFSGVHVVTVDSNGDRTTIASIPASYLAC</sequence>
<feature type="non-terminal residue" evidence="1">
    <location>
        <position position="1"/>
    </location>
</feature>
<reference evidence="1 2" key="1">
    <citation type="submission" date="2017-12" db="EMBL/GenBank/DDBJ databases">
        <title>Sequencing, de novo assembly and annotation of complete genome of a new Thraustochytrid species, strain FCC1311.</title>
        <authorList>
            <person name="Sedici K."/>
            <person name="Godart F."/>
            <person name="Aiese Cigliano R."/>
            <person name="Sanseverino W."/>
            <person name="Barakat M."/>
            <person name="Ortet P."/>
            <person name="Marechal E."/>
            <person name="Cagnac O."/>
            <person name="Amato A."/>
        </authorList>
    </citation>
    <scope>NUCLEOTIDE SEQUENCE [LARGE SCALE GENOMIC DNA]</scope>
</reference>
<name>A0A2R5FK62_9STRA</name>
<gene>
    <name evidence="1" type="ORF">FCC1311_116262</name>
</gene>
<comment type="caution">
    <text evidence="1">The sequence shown here is derived from an EMBL/GenBank/DDBJ whole genome shotgun (WGS) entry which is preliminary data.</text>
</comment>
<dbReference type="InParanoid" id="A0A2R5FK62"/>
<dbReference type="AlphaFoldDB" id="A0A2R5FK62"/>
<organism evidence="1 2">
    <name type="scientific">Hondaea fermentalgiana</name>
    <dbReference type="NCBI Taxonomy" id="2315210"/>
    <lineage>
        <taxon>Eukaryota</taxon>
        <taxon>Sar</taxon>
        <taxon>Stramenopiles</taxon>
        <taxon>Bigyra</taxon>
        <taxon>Labyrinthulomycetes</taxon>
        <taxon>Thraustochytrida</taxon>
        <taxon>Thraustochytriidae</taxon>
        <taxon>Hondaea</taxon>
    </lineage>
</organism>
<accession>A0A2R5FK62</accession>
<proteinExistence type="predicted"/>
<feature type="non-terminal residue" evidence="1">
    <location>
        <position position="184"/>
    </location>
</feature>
<dbReference type="EMBL" id="BEYU01001116">
    <property type="protein sequence ID" value="GBG16151.1"/>
    <property type="molecule type" value="Genomic_DNA"/>
</dbReference>